<reference evidence="3 4" key="1">
    <citation type="submission" date="2018-07" db="EMBL/GenBank/DDBJ databases">
        <title>Whole genome sequence of Mycobacterium uberis.</title>
        <authorList>
            <person name="Benjak A."/>
        </authorList>
    </citation>
    <scope>NUCLEOTIDE SEQUENCE [LARGE SCALE GENOMIC DNA]</scope>
    <source>
        <strain evidence="3 4">Jura</strain>
    </source>
</reference>
<sequence length="126" mass="12994">MPDPHNPPNSESDGALIPPVKNAPAQTAKASPQKAPVKKAPSKNPCPTPPQTAGQPFGLQQRIETNGQLDAVKNTAAQAKSAVEDAGNPVTGGAEASETKNSPAVLVIALALGLLALLLIRQLRRR</sequence>
<dbReference type="Proteomes" id="UP000258522">
    <property type="component" value="Unassembled WGS sequence"/>
</dbReference>
<protein>
    <submittedName>
        <fullName evidence="3">Nucleoid-structuring protein H-NS</fullName>
    </submittedName>
</protein>
<dbReference type="AlphaFoldDB" id="A0A3E1HLL3"/>
<keyword evidence="2" id="KW-0812">Transmembrane</keyword>
<dbReference type="EMBL" id="QAYL01000001">
    <property type="protein sequence ID" value="RFD27179.1"/>
    <property type="molecule type" value="Genomic_DNA"/>
</dbReference>
<evidence type="ECO:0000313" key="4">
    <source>
        <dbReference type="Proteomes" id="UP000258522"/>
    </source>
</evidence>
<feature type="region of interest" description="Disordered" evidence="1">
    <location>
        <begin position="1"/>
        <end position="58"/>
    </location>
</feature>
<keyword evidence="2" id="KW-0472">Membrane</keyword>
<name>A0A3E1HLL3_9MYCO</name>
<keyword evidence="4" id="KW-1185">Reference proteome</keyword>
<proteinExistence type="predicted"/>
<feature type="transmembrane region" description="Helical" evidence="2">
    <location>
        <begin position="102"/>
        <end position="120"/>
    </location>
</feature>
<dbReference type="OrthoDB" id="10004655at2"/>
<evidence type="ECO:0000256" key="1">
    <source>
        <dbReference type="SAM" id="MobiDB-lite"/>
    </source>
</evidence>
<keyword evidence="2" id="KW-1133">Transmembrane helix</keyword>
<gene>
    <name evidence="3" type="ORF">MUBE_00670</name>
</gene>
<organism evidence="3 4">
    <name type="scientific">Mycobacterium uberis</name>
    <dbReference type="NCBI Taxonomy" id="2162698"/>
    <lineage>
        <taxon>Bacteria</taxon>
        <taxon>Bacillati</taxon>
        <taxon>Actinomycetota</taxon>
        <taxon>Actinomycetes</taxon>
        <taxon>Mycobacteriales</taxon>
        <taxon>Mycobacteriaceae</taxon>
        <taxon>Mycobacterium</taxon>
    </lineage>
</organism>
<accession>A0A3E1HLL3</accession>
<dbReference type="RefSeq" id="WP_116539075.1">
    <property type="nucleotide sequence ID" value="NZ_QAYL01000001.1"/>
</dbReference>
<evidence type="ECO:0000256" key="2">
    <source>
        <dbReference type="SAM" id="Phobius"/>
    </source>
</evidence>
<evidence type="ECO:0000313" key="3">
    <source>
        <dbReference type="EMBL" id="RFD27179.1"/>
    </source>
</evidence>
<comment type="caution">
    <text evidence="3">The sequence shown here is derived from an EMBL/GenBank/DDBJ whole genome shotgun (WGS) entry which is preliminary data.</text>
</comment>